<dbReference type="EMBL" id="MU129106">
    <property type="protein sequence ID" value="KAF9506582.1"/>
    <property type="molecule type" value="Genomic_DNA"/>
</dbReference>
<feature type="compositionally biased region" description="Basic and acidic residues" evidence="1">
    <location>
        <begin position="1"/>
        <end position="20"/>
    </location>
</feature>
<accession>A0A9P6AJ93</accession>
<gene>
    <name evidence="2" type="ORF">BS47DRAFT_1367261</name>
</gene>
<evidence type="ECO:0000313" key="2">
    <source>
        <dbReference type="EMBL" id="KAF9506582.1"/>
    </source>
</evidence>
<dbReference type="AlphaFoldDB" id="A0A9P6AJ93"/>
<evidence type="ECO:0000256" key="1">
    <source>
        <dbReference type="SAM" id="MobiDB-lite"/>
    </source>
</evidence>
<dbReference type="InterPro" id="IPR011990">
    <property type="entry name" value="TPR-like_helical_dom_sf"/>
</dbReference>
<keyword evidence="3" id="KW-1185">Reference proteome</keyword>
<comment type="caution">
    <text evidence="2">The sequence shown here is derived from an EMBL/GenBank/DDBJ whole genome shotgun (WGS) entry which is preliminary data.</text>
</comment>
<dbReference type="PANTHER" id="PTHR47938:SF35">
    <property type="entry name" value="PENTATRICOPEPTIDE REPEAT-CONTAINING PROTEIN 4, MITOCHONDRIAL-RELATED"/>
    <property type="match status" value="1"/>
</dbReference>
<protein>
    <recommendedName>
        <fullName evidence="4">Pentatricopeptide repeat-containing protein</fullName>
    </recommendedName>
</protein>
<dbReference type="OrthoDB" id="1908178at2759"/>
<feature type="region of interest" description="Disordered" evidence="1">
    <location>
        <begin position="1"/>
        <end position="26"/>
    </location>
</feature>
<evidence type="ECO:0008006" key="4">
    <source>
        <dbReference type="Google" id="ProtNLM"/>
    </source>
</evidence>
<organism evidence="2 3">
    <name type="scientific">Hydnum rufescens UP504</name>
    <dbReference type="NCBI Taxonomy" id="1448309"/>
    <lineage>
        <taxon>Eukaryota</taxon>
        <taxon>Fungi</taxon>
        <taxon>Dikarya</taxon>
        <taxon>Basidiomycota</taxon>
        <taxon>Agaricomycotina</taxon>
        <taxon>Agaricomycetes</taxon>
        <taxon>Cantharellales</taxon>
        <taxon>Hydnaceae</taxon>
        <taxon>Hydnum</taxon>
    </lineage>
</organism>
<evidence type="ECO:0000313" key="3">
    <source>
        <dbReference type="Proteomes" id="UP000886523"/>
    </source>
</evidence>
<dbReference type="GO" id="GO:0003729">
    <property type="term" value="F:mRNA binding"/>
    <property type="evidence" value="ECO:0007669"/>
    <property type="project" value="TreeGrafter"/>
</dbReference>
<dbReference type="Gene3D" id="1.25.40.10">
    <property type="entry name" value="Tetratricopeptide repeat domain"/>
    <property type="match status" value="1"/>
</dbReference>
<reference evidence="2" key="1">
    <citation type="journal article" date="2020" name="Nat. Commun.">
        <title>Large-scale genome sequencing of mycorrhizal fungi provides insights into the early evolution of symbiotic traits.</title>
        <authorList>
            <person name="Miyauchi S."/>
            <person name="Kiss E."/>
            <person name="Kuo A."/>
            <person name="Drula E."/>
            <person name="Kohler A."/>
            <person name="Sanchez-Garcia M."/>
            <person name="Morin E."/>
            <person name="Andreopoulos B."/>
            <person name="Barry K.W."/>
            <person name="Bonito G."/>
            <person name="Buee M."/>
            <person name="Carver A."/>
            <person name="Chen C."/>
            <person name="Cichocki N."/>
            <person name="Clum A."/>
            <person name="Culley D."/>
            <person name="Crous P.W."/>
            <person name="Fauchery L."/>
            <person name="Girlanda M."/>
            <person name="Hayes R.D."/>
            <person name="Keri Z."/>
            <person name="LaButti K."/>
            <person name="Lipzen A."/>
            <person name="Lombard V."/>
            <person name="Magnuson J."/>
            <person name="Maillard F."/>
            <person name="Murat C."/>
            <person name="Nolan M."/>
            <person name="Ohm R.A."/>
            <person name="Pangilinan J."/>
            <person name="Pereira M.F."/>
            <person name="Perotto S."/>
            <person name="Peter M."/>
            <person name="Pfister S."/>
            <person name="Riley R."/>
            <person name="Sitrit Y."/>
            <person name="Stielow J.B."/>
            <person name="Szollosi G."/>
            <person name="Zifcakova L."/>
            <person name="Stursova M."/>
            <person name="Spatafora J.W."/>
            <person name="Tedersoo L."/>
            <person name="Vaario L.M."/>
            <person name="Yamada A."/>
            <person name="Yan M."/>
            <person name="Wang P."/>
            <person name="Xu J."/>
            <person name="Bruns T."/>
            <person name="Baldrian P."/>
            <person name="Vilgalys R."/>
            <person name="Dunand C."/>
            <person name="Henrissat B."/>
            <person name="Grigoriev I.V."/>
            <person name="Hibbett D."/>
            <person name="Nagy L.G."/>
            <person name="Martin F.M."/>
        </authorList>
    </citation>
    <scope>NUCLEOTIDE SEQUENCE</scope>
    <source>
        <strain evidence="2">UP504</strain>
    </source>
</reference>
<name>A0A9P6AJ93_9AGAM</name>
<proteinExistence type="predicted"/>
<dbReference type="Proteomes" id="UP000886523">
    <property type="component" value="Unassembled WGS sequence"/>
</dbReference>
<sequence>MHFRRMESTSKFASKEREEMVSQAGPSKGVVNETLSLALIHATKQVSSSHDELDQESLLFPPQIDNVLPLGQNTPSYPQLESSIFQTLPDSARTDVEAIALLAQLHRRIIAAEAAPAWDAYRAIVMTHPLGSRLLTPPILHSLALILSKSRPRTRTTFLRLLAVISELRNMGATVLLSEWNALVHCAGSGFRKVREEDYDTAMGVLNDGLAVSEDRTACSPSGRDSLDVVTLNSLLTIAAHTRSESIMQRALDMFQSRPDIVPNRITLLTLLNFHAMMGQVDFIPSILSRMIENGMRVGIDGLNIALWGYARAGYLNVAMPVYYILRRNGFRPDALALNVSTSAQSFYGNDATPNPILAVPGIEAWLGLRPDLIMYRALIQCLTYHGDLMGAIMVFRDMMSARPGEDPETRVGRRPSPESYSASVDVYRSIFIGFTRHGAAPIVEDRILDPLDSLRKFGMRTWAARRSPWVVSRLVVPLSSPNPNPNPTAVRSAWTEENLTALFDNFLNVPIFPSEHQRGSVEDGPRPLVKPSIVYWALVAYARTTNDDPKSMYGAWRKMAEVFGFGTQPDSRWRVRGRLKTLVEWLERQHQLEQRDFEGS</sequence>
<dbReference type="PANTHER" id="PTHR47938">
    <property type="entry name" value="RESPIRATORY COMPLEX I CHAPERONE (CIA84), PUTATIVE (AFU_ORTHOLOGUE AFUA_2G06020)-RELATED"/>
    <property type="match status" value="1"/>
</dbReference>